<reference evidence="1" key="2">
    <citation type="submission" date="2025-04" db="EMBL/GenBank/DDBJ databases">
        <authorList>
            <person name="Halder G."/>
            <person name="Chaudhuri B."/>
            <person name="Dutta S."/>
        </authorList>
    </citation>
    <scope>NUCLEOTIDE SEQUENCE</scope>
    <source>
        <strain evidence="1">FTCR7</strain>
    </source>
</reference>
<evidence type="ECO:0000313" key="2">
    <source>
        <dbReference type="Proteomes" id="UP001444054"/>
    </source>
</evidence>
<comment type="caution">
    <text evidence="1">The sequence shown here is derived from an EMBL/GenBank/DDBJ whole genome shotgun (WGS) entry which is preliminary data.</text>
</comment>
<sequence length="99" mass="11422">MSNPPFEFVIRYHDLSPEQVRSFIDDAFHRVDLVLEKQLSDRPGFFIPTCKSLTTNPSLSEIAIAVYNTYAVTEMIKDQLLRQSSNITLIKDIREIFVS</sequence>
<name>A0ACC7R7C7_KLEPN</name>
<accession>A0ACC7R7C7</accession>
<dbReference type="EMBL" id="JAGSGE020000054">
    <property type="protein sequence ID" value="MGD7042785.1"/>
    <property type="molecule type" value="Genomic_DNA"/>
</dbReference>
<dbReference type="Proteomes" id="UP001444054">
    <property type="component" value="Unassembled WGS sequence"/>
</dbReference>
<reference evidence="1" key="1">
    <citation type="journal article" date="2025" name="Microbiol. Spectr.">
        <title>Antimicrobial resistance and phylogenetic lineages of KPC-2-producing blood-borne Klebsiella pneumoniae subsp. pneumoniae from Kolkata, India during 2015-2024: Emergence of Klebsiella pneumoniae subsp. pneumoniae with blaKPC-2, blaNDM, and blaOXA-48-like triple carbapenemases.</title>
        <authorList>
            <person name="Halder G."/>
            <person name="Chaudhuri B.N."/>
            <person name="Veeraraghavan B."/>
            <person name="Denny P."/>
            <person name="Dutta P."/>
            <person name="Chakraborty M."/>
            <person name="Khan U.R."/>
            <person name="Ganguly S.S."/>
            <person name="Mandal S."/>
            <person name="Upadhyaya Y.P."/>
            <person name="Biswas B."/>
            <person name="Chakraborty A."/>
            <person name="Maiti S."/>
            <person name="Mondal H."/>
            <person name="Pal S."/>
            <person name="Dutta S."/>
        </authorList>
    </citation>
    <scope>NUCLEOTIDE SEQUENCE</scope>
    <source>
        <strain evidence="1">FTCR7</strain>
    </source>
</reference>
<proteinExistence type="predicted"/>
<gene>
    <name evidence="1" type="ORF">KC542_027695</name>
</gene>
<evidence type="ECO:0000313" key="1">
    <source>
        <dbReference type="EMBL" id="MGD7042785.1"/>
    </source>
</evidence>
<organism evidence="1 2">
    <name type="scientific">Klebsiella pneumoniae subsp. pneumoniae</name>
    <dbReference type="NCBI Taxonomy" id="72407"/>
    <lineage>
        <taxon>Bacteria</taxon>
        <taxon>Pseudomonadati</taxon>
        <taxon>Pseudomonadota</taxon>
        <taxon>Gammaproteobacteria</taxon>
        <taxon>Enterobacterales</taxon>
        <taxon>Enterobacteriaceae</taxon>
        <taxon>Klebsiella/Raoultella group</taxon>
        <taxon>Klebsiella</taxon>
        <taxon>Klebsiella pneumoniae complex</taxon>
    </lineage>
</organism>
<protein>
    <submittedName>
        <fullName evidence="1">Uncharacterized protein</fullName>
    </submittedName>
</protein>